<proteinExistence type="predicted"/>
<dbReference type="OrthoDB" id="5296987at2"/>
<dbReference type="KEGG" id="melm:C7H73_02875"/>
<evidence type="ECO:0000313" key="2">
    <source>
        <dbReference type="Proteomes" id="UP000241829"/>
    </source>
</evidence>
<organism evidence="1 2">
    <name type="scientific">Pulveribacter suum</name>
    <dbReference type="NCBI Taxonomy" id="2116657"/>
    <lineage>
        <taxon>Bacteria</taxon>
        <taxon>Pseudomonadati</taxon>
        <taxon>Pseudomonadota</taxon>
        <taxon>Betaproteobacteria</taxon>
        <taxon>Burkholderiales</taxon>
        <taxon>Comamonadaceae</taxon>
        <taxon>Pulveribacter</taxon>
    </lineage>
</organism>
<dbReference type="RefSeq" id="WP_106845287.1">
    <property type="nucleotide sequence ID" value="NZ_CP027792.1"/>
</dbReference>
<keyword evidence="2" id="KW-1185">Reference proteome</keyword>
<reference evidence="2" key="1">
    <citation type="submission" date="2018-03" db="EMBL/GenBank/DDBJ databases">
        <title>Genome sequencing of Melaminivora sp. strain SC2-7.</title>
        <authorList>
            <person name="Kim S.-J."/>
            <person name="Heo J."/>
            <person name="Ahn J.-H."/>
            <person name="Kwon S.-W."/>
        </authorList>
    </citation>
    <scope>NUCLEOTIDE SEQUENCE [LARGE SCALE GENOMIC DNA]</scope>
    <source>
        <strain evidence="2">SC2-7</strain>
    </source>
</reference>
<dbReference type="AlphaFoldDB" id="A0A2P1NI56"/>
<dbReference type="Proteomes" id="UP000241829">
    <property type="component" value="Chromosome"/>
</dbReference>
<accession>A0A2P1NI56</accession>
<dbReference type="Pfam" id="PF06945">
    <property type="entry name" value="DUF1289"/>
    <property type="match status" value="1"/>
</dbReference>
<protein>
    <submittedName>
        <fullName evidence="1">Fe-S protein</fullName>
    </submittedName>
</protein>
<evidence type="ECO:0000313" key="1">
    <source>
        <dbReference type="EMBL" id="AVP56729.1"/>
    </source>
</evidence>
<dbReference type="PANTHER" id="PTHR35175:SF1">
    <property type="entry name" value="OXIDOREDUCTASE"/>
    <property type="match status" value="1"/>
</dbReference>
<name>A0A2P1NI56_9BURK</name>
<dbReference type="EMBL" id="CP027792">
    <property type="protein sequence ID" value="AVP56729.1"/>
    <property type="molecule type" value="Genomic_DNA"/>
</dbReference>
<dbReference type="PANTHER" id="PTHR35175">
    <property type="entry name" value="DUF1289 DOMAIN-CONTAINING PROTEIN"/>
    <property type="match status" value="1"/>
</dbReference>
<dbReference type="InterPro" id="IPR022191">
    <property type="entry name" value="DUF3717"/>
</dbReference>
<dbReference type="Pfam" id="PF12512">
    <property type="entry name" value="DUF3717"/>
    <property type="match status" value="1"/>
</dbReference>
<dbReference type="InterPro" id="IPR010710">
    <property type="entry name" value="DUF1289"/>
</dbReference>
<sequence length="143" mass="15847">MTDTAPPALHITDIEAAINFWRERAPAGAGARLAPELEALAEVYGRMVWAGVQQLPETALPPSAMAAWLAWYDTTPDTPCIAICSTSQGDEWCKGCGRSFFEVQHWLAFTPVHKRAVWQRITQRGTALRFTRYAERAAEGRTG</sequence>
<gene>
    <name evidence="1" type="ORF">C7H73_02875</name>
</gene>